<dbReference type="PANTHER" id="PTHR10492">
    <property type="match status" value="1"/>
</dbReference>
<evidence type="ECO:0000259" key="1">
    <source>
        <dbReference type="Pfam" id="PF14214"/>
    </source>
</evidence>
<name>A0AAE1T4V1_9LAMI</name>
<dbReference type="InterPro" id="IPR025476">
    <property type="entry name" value="Helitron_helicase-like"/>
</dbReference>
<keyword evidence="3" id="KW-1185">Reference proteome</keyword>
<feature type="domain" description="Helitron helicase-like" evidence="1">
    <location>
        <begin position="5"/>
        <end position="91"/>
    </location>
</feature>
<reference evidence="2" key="1">
    <citation type="submission" date="2020-06" db="EMBL/GenBank/DDBJ databases">
        <authorList>
            <person name="Li T."/>
            <person name="Hu X."/>
            <person name="Zhang T."/>
            <person name="Song X."/>
            <person name="Zhang H."/>
            <person name="Dai N."/>
            <person name="Sheng W."/>
            <person name="Hou X."/>
            <person name="Wei L."/>
        </authorList>
    </citation>
    <scope>NUCLEOTIDE SEQUENCE</scope>
    <source>
        <strain evidence="2">K16</strain>
        <tissue evidence="2">Leaf</tissue>
    </source>
</reference>
<sequence length="243" mass="27727">MREFWAFRFQHRESEGKTLLQGGRLFNQLAVDCYAAIEQQRLNYIKAHQPEMRADLYQGLEDAVVAGDTDASAVGRRIVLPSSFTGADQDKPVTPEDIDEFICAEIPNKNVDPLAYETVVRSMVHGPCGPHNRNAPCMVDGKCSKHYPKKFSNQTTIDEDGFVSYWRRNKPSNTVTINRVEIDNRWIVPYNRDLLVLFNAHINVEKCASPKSTKYMYKYTYKGIDFATIVIENNVDNPQNNGE</sequence>
<evidence type="ECO:0000313" key="3">
    <source>
        <dbReference type="Proteomes" id="UP001289374"/>
    </source>
</evidence>
<protein>
    <recommendedName>
        <fullName evidence="1">Helitron helicase-like domain-containing protein</fullName>
    </recommendedName>
</protein>
<comment type="caution">
    <text evidence="2">The sequence shown here is derived from an EMBL/GenBank/DDBJ whole genome shotgun (WGS) entry which is preliminary data.</text>
</comment>
<organism evidence="2 3">
    <name type="scientific">Sesamum angolense</name>
    <dbReference type="NCBI Taxonomy" id="2727404"/>
    <lineage>
        <taxon>Eukaryota</taxon>
        <taxon>Viridiplantae</taxon>
        <taxon>Streptophyta</taxon>
        <taxon>Embryophyta</taxon>
        <taxon>Tracheophyta</taxon>
        <taxon>Spermatophyta</taxon>
        <taxon>Magnoliopsida</taxon>
        <taxon>eudicotyledons</taxon>
        <taxon>Gunneridae</taxon>
        <taxon>Pentapetalae</taxon>
        <taxon>asterids</taxon>
        <taxon>lamiids</taxon>
        <taxon>Lamiales</taxon>
        <taxon>Pedaliaceae</taxon>
        <taxon>Sesamum</taxon>
    </lineage>
</organism>
<proteinExistence type="predicted"/>
<reference evidence="2" key="2">
    <citation type="journal article" date="2024" name="Plant">
        <title>Genomic evolution and insights into agronomic trait innovations of Sesamum species.</title>
        <authorList>
            <person name="Miao H."/>
            <person name="Wang L."/>
            <person name="Qu L."/>
            <person name="Liu H."/>
            <person name="Sun Y."/>
            <person name="Le M."/>
            <person name="Wang Q."/>
            <person name="Wei S."/>
            <person name="Zheng Y."/>
            <person name="Lin W."/>
            <person name="Duan Y."/>
            <person name="Cao H."/>
            <person name="Xiong S."/>
            <person name="Wang X."/>
            <person name="Wei L."/>
            <person name="Li C."/>
            <person name="Ma Q."/>
            <person name="Ju M."/>
            <person name="Zhao R."/>
            <person name="Li G."/>
            <person name="Mu C."/>
            <person name="Tian Q."/>
            <person name="Mei H."/>
            <person name="Zhang T."/>
            <person name="Gao T."/>
            <person name="Zhang H."/>
        </authorList>
    </citation>
    <scope>NUCLEOTIDE SEQUENCE</scope>
    <source>
        <strain evidence="2">K16</strain>
    </source>
</reference>
<evidence type="ECO:0000313" key="2">
    <source>
        <dbReference type="EMBL" id="KAK4381612.1"/>
    </source>
</evidence>
<gene>
    <name evidence="2" type="ORF">Sango_2950900</name>
</gene>
<dbReference type="EMBL" id="JACGWL010000847">
    <property type="protein sequence ID" value="KAK4381612.1"/>
    <property type="molecule type" value="Genomic_DNA"/>
</dbReference>
<dbReference type="Pfam" id="PF14214">
    <property type="entry name" value="Helitron_like_N"/>
    <property type="match status" value="1"/>
</dbReference>
<dbReference type="AlphaFoldDB" id="A0AAE1T4V1"/>
<dbReference type="Proteomes" id="UP001289374">
    <property type="component" value="Unassembled WGS sequence"/>
</dbReference>
<dbReference type="PANTHER" id="PTHR10492:SF57">
    <property type="entry name" value="ATP-DEPENDENT DNA HELICASE"/>
    <property type="match status" value="1"/>
</dbReference>
<accession>A0AAE1T4V1</accession>